<keyword evidence="1" id="KW-0812">Transmembrane</keyword>
<sequence>MINELKIWWSSVPKAQKAGLIVLAAFVAAVLVMSFGVTIGESVGKVL</sequence>
<keyword evidence="1" id="KW-1133">Transmembrane helix</keyword>
<accession>A0A7Y5AT69</accession>
<keyword evidence="1" id="KW-0472">Membrane</keyword>
<reference evidence="2 3" key="1">
    <citation type="submission" date="2020-06" db="EMBL/GenBank/DDBJ databases">
        <title>Rheinheimera sp. nov., a marine bacterium isolated from coastal.</title>
        <authorList>
            <person name="Yu Q."/>
            <person name="Qi Y."/>
            <person name="Pu J."/>
        </authorList>
    </citation>
    <scope>NUCLEOTIDE SEQUENCE [LARGE SCALE GENOMIC DNA]</scope>
    <source>
        <strain evidence="2 3">YQF-2</strain>
    </source>
</reference>
<dbReference type="RefSeq" id="WP_173502325.1">
    <property type="nucleotide sequence ID" value="NZ_JABSOD010000021.1"/>
</dbReference>
<proteinExistence type="predicted"/>
<protein>
    <submittedName>
        <fullName evidence="2">Uncharacterized protein</fullName>
    </submittedName>
</protein>
<organism evidence="2 3">
    <name type="scientific">Rheinheimera lutimaris</name>
    <dbReference type="NCBI Taxonomy" id="2740584"/>
    <lineage>
        <taxon>Bacteria</taxon>
        <taxon>Pseudomonadati</taxon>
        <taxon>Pseudomonadota</taxon>
        <taxon>Gammaproteobacteria</taxon>
        <taxon>Chromatiales</taxon>
        <taxon>Chromatiaceae</taxon>
        <taxon>Rheinheimera</taxon>
    </lineage>
</organism>
<keyword evidence="3" id="KW-1185">Reference proteome</keyword>
<evidence type="ECO:0000313" key="3">
    <source>
        <dbReference type="Proteomes" id="UP000523161"/>
    </source>
</evidence>
<dbReference type="EMBL" id="JABSOD010000021">
    <property type="protein sequence ID" value="NRQ44096.1"/>
    <property type="molecule type" value="Genomic_DNA"/>
</dbReference>
<dbReference type="Proteomes" id="UP000523161">
    <property type="component" value="Unassembled WGS sequence"/>
</dbReference>
<evidence type="ECO:0000313" key="2">
    <source>
        <dbReference type="EMBL" id="NRQ44096.1"/>
    </source>
</evidence>
<dbReference type="AlphaFoldDB" id="A0A7Y5AT69"/>
<feature type="transmembrane region" description="Helical" evidence="1">
    <location>
        <begin position="20"/>
        <end position="39"/>
    </location>
</feature>
<comment type="caution">
    <text evidence="2">The sequence shown here is derived from an EMBL/GenBank/DDBJ whole genome shotgun (WGS) entry which is preliminary data.</text>
</comment>
<evidence type="ECO:0000256" key="1">
    <source>
        <dbReference type="SAM" id="Phobius"/>
    </source>
</evidence>
<gene>
    <name evidence="2" type="ORF">HRH59_16245</name>
</gene>
<name>A0A7Y5AT69_9GAMM</name>